<accession>A0A497EKE6</accession>
<dbReference type="SUPFAM" id="SSF64182">
    <property type="entry name" value="DHH phosphoesterases"/>
    <property type="match status" value="1"/>
</dbReference>
<name>A0A497EKE6_9CREN</name>
<sequence length="135" mass="15293">MKTKLFIHGDSDGVVCGALAYRYYVSKGAEVDIIFTHPAGLVEDLIEFAKPGDRIFIADIALSEKHLKEIMDLFNKYSRSGELIYIDHHPEPIELDLRELEGLIIHDTCCSASELTYKFFQDALGFEYSRVALYG</sequence>
<evidence type="ECO:0000313" key="2">
    <source>
        <dbReference type="Proteomes" id="UP000278475"/>
    </source>
</evidence>
<reference evidence="1 2" key="1">
    <citation type="submission" date="2018-06" db="EMBL/GenBank/DDBJ databases">
        <title>Extensive metabolic versatility and redundancy in microbially diverse, dynamic hydrothermal sediments.</title>
        <authorList>
            <person name="Dombrowski N."/>
            <person name="Teske A."/>
            <person name="Baker B.J."/>
        </authorList>
    </citation>
    <scope>NUCLEOTIDE SEQUENCE [LARGE SCALE GENOMIC DNA]</scope>
    <source>
        <strain evidence="1">B66_G16</strain>
    </source>
</reference>
<dbReference type="InterPro" id="IPR038763">
    <property type="entry name" value="DHH_sf"/>
</dbReference>
<gene>
    <name evidence="1" type="ORF">DRJ31_10980</name>
</gene>
<organism evidence="1 2">
    <name type="scientific">Thermoproteota archaeon</name>
    <dbReference type="NCBI Taxonomy" id="2056631"/>
    <lineage>
        <taxon>Archaea</taxon>
        <taxon>Thermoproteota</taxon>
    </lineage>
</organism>
<feature type="non-terminal residue" evidence="1">
    <location>
        <position position="135"/>
    </location>
</feature>
<proteinExistence type="predicted"/>
<dbReference type="Proteomes" id="UP000278475">
    <property type="component" value="Unassembled WGS sequence"/>
</dbReference>
<dbReference type="PANTHER" id="PTHR42146">
    <property type="entry name" value="3',5'-CYCLIC-NUCLEOTIDE PHOSPHODIESTERASE"/>
    <property type="match status" value="1"/>
</dbReference>
<dbReference type="Gene3D" id="3.90.1640.10">
    <property type="entry name" value="inorganic pyrophosphatase (n-terminal core)"/>
    <property type="match status" value="1"/>
</dbReference>
<evidence type="ECO:0000313" key="1">
    <source>
        <dbReference type="EMBL" id="RLE45653.1"/>
    </source>
</evidence>
<dbReference type="InterPro" id="IPR052968">
    <property type="entry name" value="Nucleotide_metab_enz"/>
</dbReference>
<dbReference type="EMBL" id="QMQV01000239">
    <property type="protein sequence ID" value="RLE45653.1"/>
    <property type="molecule type" value="Genomic_DNA"/>
</dbReference>
<dbReference type="PANTHER" id="PTHR42146:SF1">
    <property type="entry name" value="OLIGORIBONUCLEASE NRNB"/>
    <property type="match status" value="1"/>
</dbReference>
<protein>
    <submittedName>
        <fullName evidence="1">Phosphoesterase</fullName>
    </submittedName>
</protein>
<dbReference type="AlphaFoldDB" id="A0A497EKE6"/>
<comment type="caution">
    <text evidence="1">The sequence shown here is derived from an EMBL/GenBank/DDBJ whole genome shotgun (WGS) entry which is preliminary data.</text>
</comment>